<dbReference type="Pfam" id="PF01832">
    <property type="entry name" value="Glucosaminidase"/>
    <property type="match status" value="1"/>
</dbReference>
<evidence type="ECO:0000256" key="10">
    <source>
        <dbReference type="ARBA" id="ARBA00030835"/>
    </source>
</evidence>
<organism evidence="13">
    <name type="scientific">marine sediment metagenome</name>
    <dbReference type="NCBI Taxonomy" id="412755"/>
    <lineage>
        <taxon>unclassified sequences</taxon>
        <taxon>metagenomes</taxon>
        <taxon>ecological metagenomes</taxon>
    </lineage>
</organism>
<keyword evidence="6" id="KW-0574">Periplasm</keyword>
<evidence type="ECO:0000259" key="12">
    <source>
        <dbReference type="SMART" id="SM00047"/>
    </source>
</evidence>
<evidence type="ECO:0000256" key="3">
    <source>
        <dbReference type="ARBA" id="ARBA00006880"/>
    </source>
</evidence>
<comment type="function">
    <text evidence="1">Flagellum-specific muramidase which hydrolyzes the peptidoglycan layer to assemble the rod structure in the periplasmic space.</text>
</comment>
<dbReference type="EMBL" id="LAZR01000070">
    <property type="protein sequence ID" value="KKN95497.1"/>
    <property type="molecule type" value="Genomic_DNA"/>
</dbReference>
<dbReference type="PANTHER" id="PTHR33308">
    <property type="entry name" value="PEPTIDOGLYCAN HYDROLASE FLGJ"/>
    <property type="match status" value="1"/>
</dbReference>
<dbReference type="Gene3D" id="1.10.530.10">
    <property type="match status" value="1"/>
</dbReference>
<protein>
    <recommendedName>
        <fullName evidence="5">Peptidoglycan hydrolase FlgJ</fullName>
    </recommendedName>
    <alternativeName>
        <fullName evidence="10">Muramidase FlgJ</fullName>
    </alternativeName>
</protein>
<feature type="compositionally biased region" description="Polar residues" evidence="11">
    <location>
        <begin position="149"/>
        <end position="167"/>
    </location>
</feature>
<evidence type="ECO:0000256" key="11">
    <source>
        <dbReference type="SAM" id="MobiDB-lite"/>
    </source>
</evidence>
<comment type="similarity">
    <text evidence="4">In the C-terminal section; belongs to the glycosyl hydrolase 73 family.</text>
</comment>
<dbReference type="SUPFAM" id="SSF53955">
    <property type="entry name" value="Lysozyme-like"/>
    <property type="match status" value="1"/>
</dbReference>
<dbReference type="AlphaFoldDB" id="A0A0F9V713"/>
<dbReference type="SMART" id="SM00047">
    <property type="entry name" value="LYZ2"/>
    <property type="match status" value="1"/>
</dbReference>
<feature type="region of interest" description="Disordered" evidence="11">
    <location>
        <begin position="141"/>
        <end position="167"/>
    </location>
</feature>
<accession>A0A0F9V713</accession>
<dbReference type="GO" id="GO:0016798">
    <property type="term" value="F:hydrolase activity, acting on glycosyl bonds"/>
    <property type="evidence" value="ECO:0007669"/>
    <property type="project" value="UniProtKB-KW"/>
</dbReference>
<dbReference type="GO" id="GO:0071555">
    <property type="term" value="P:cell wall organization"/>
    <property type="evidence" value="ECO:0007669"/>
    <property type="project" value="UniProtKB-KW"/>
</dbReference>
<keyword evidence="9" id="KW-0961">Cell wall biogenesis/degradation</keyword>
<sequence>MSINSNSLNYTDLNSMNQLKLGANANSPENIRKVAEQFESLFVNMMVKSMRDANAVFAEGNPLNTPQTRHYQDMYDNQLSIHLAESKGLGMTDTLMRQLSPNSTTAATGADTTGNNAKAVEGVDQSALLARRRLAISSHYSEWSERHAQQTAGQSTQNSKVSDSGSVAENWQPLRALQAASRNAQNSTTEQVVNAESAGRTRFANAGEFVETMLPMAEKAAARLGVDPHYLVAQAALETGWGKSVIKGSDGSSSHNLFGIKSHGGWQGDSANVMTTEYRNGVQGKERAAFRSYDSWEQSFEDYVSFLETNGRYQQALGSTANPDSFFRELQQAGYATDPQYASKVSQIARKLISETDTRLADNTATADAVGRT</sequence>
<evidence type="ECO:0000256" key="4">
    <source>
        <dbReference type="ARBA" id="ARBA00007974"/>
    </source>
</evidence>
<dbReference type="GO" id="GO:0004040">
    <property type="term" value="F:amidase activity"/>
    <property type="evidence" value="ECO:0007669"/>
    <property type="project" value="InterPro"/>
</dbReference>
<dbReference type="GO" id="GO:0071973">
    <property type="term" value="P:bacterial-type flagellum-dependent cell motility"/>
    <property type="evidence" value="ECO:0007669"/>
    <property type="project" value="TreeGrafter"/>
</dbReference>
<dbReference type="InterPro" id="IPR013377">
    <property type="entry name" value="FlgJ"/>
</dbReference>
<keyword evidence="7" id="KW-0378">Hydrolase</keyword>
<evidence type="ECO:0000256" key="5">
    <source>
        <dbReference type="ARBA" id="ARBA00013433"/>
    </source>
</evidence>
<evidence type="ECO:0000313" key="13">
    <source>
        <dbReference type="EMBL" id="KKN95497.1"/>
    </source>
</evidence>
<comment type="caution">
    <text evidence="13">The sequence shown here is derived from an EMBL/GenBank/DDBJ whole genome shotgun (WGS) entry which is preliminary data.</text>
</comment>
<evidence type="ECO:0000256" key="2">
    <source>
        <dbReference type="ARBA" id="ARBA00004418"/>
    </source>
</evidence>
<name>A0A0F9V713_9ZZZZ</name>
<dbReference type="Gene3D" id="2.10.70.40">
    <property type="entry name" value="peptidoglycan hydrolase"/>
    <property type="match status" value="1"/>
</dbReference>
<evidence type="ECO:0000256" key="7">
    <source>
        <dbReference type="ARBA" id="ARBA00022801"/>
    </source>
</evidence>
<reference evidence="13" key="1">
    <citation type="journal article" date="2015" name="Nature">
        <title>Complex archaea that bridge the gap between prokaryotes and eukaryotes.</title>
        <authorList>
            <person name="Spang A."/>
            <person name="Saw J.H."/>
            <person name="Jorgensen S.L."/>
            <person name="Zaremba-Niedzwiedzka K."/>
            <person name="Martijn J."/>
            <person name="Lind A.E."/>
            <person name="van Eijk R."/>
            <person name="Schleper C."/>
            <person name="Guy L."/>
            <person name="Ettema T.J."/>
        </authorList>
    </citation>
    <scope>NUCLEOTIDE SEQUENCE</scope>
</reference>
<dbReference type="PANTHER" id="PTHR33308:SF9">
    <property type="entry name" value="PEPTIDOGLYCAN HYDROLASE FLGJ"/>
    <property type="match status" value="1"/>
</dbReference>
<dbReference type="Pfam" id="PF10135">
    <property type="entry name" value="Rod-binding"/>
    <property type="match status" value="1"/>
</dbReference>
<dbReference type="InterPro" id="IPR019301">
    <property type="entry name" value="Flagellar_prot_FlgJ_N"/>
</dbReference>
<evidence type="ECO:0000256" key="6">
    <source>
        <dbReference type="ARBA" id="ARBA00022764"/>
    </source>
</evidence>
<gene>
    <name evidence="13" type="ORF">LCGC14_0177420</name>
</gene>
<dbReference type="InterPro" id="IPR023346">
    <property type="entry name" value="Lysozyme-like_dom_sf"/>
</dbReference>
<proteinExistence type="inferred from homology"/>
<dbReference type="GO" id="GO:0044780">
    <property type="term" value="P:bacterial-type flagellum assembly"/>
    <property type="evidence" value="ECO:0007669"/>
    <property type="project" value="InterPro"/>
</dbReference>
<evidence type="ECO:0000256" key="8">
    <source>
        <dbReference type="ARBA" id="ARBA00023295"/>
    </source>
</evidence>
<evidence type="ECO:0000256" key="1">
    <source>
        <dbReference type="ARBA" id="ARBA00002954"/>
    </source>
</evidence>
<keyword evidence="8" id="KW-0326">Glycosidase</keyword>
<dbReference type="FunFam" id="2.10.70.40:FF:000001">
    <property type="entry name" value="Flagellar assembly peptidoglycan hydrolase FlgJ"/>
    <property type="match status" value="1"/>
</dbReference>
<evidence type="ECO:0000256" key="9">
    <source>
        <dbReference type="ARBA" id="ARBA00023316"/>
    </source>
</evidence>
<comment type="similarity">
    <text evidence="3">In the N-terminal section; belongs to the FlgJ family.</text>
</comment>
<dbReference type="InterPro" id="IPR051056">
    <property type="entry name" value="Glycosyl_Hydrolase_73"/>
</dbReference>
<dbReference type="GO" id="GO:0042597">
    <property type="term" value="C:periplasmic space"/>
    <property type="evidence" value="ECO:0007669"/>
    <property type="project" value="UniProtKB-SubCell"/>
</dbReference>
<dbReference type="NCBIfam" id="TIGR02541">
    <property type="entry name" value="flagell_FlgJ"/>
    <property type="match status" value="1"/>
</dbReference>
<comment type="subcellular location">
    <subcellularLocation>
        <location evidence="2">Periplasm</location>
    </subcellularLocation>
</comment>
<dbReference type="InterPro" id="IPR002901">
    <property type="entry name" value="MGlyc_endo_b_GlcNAc-like_dom"/>
</dbReference>
<feature type="domain" description="Mannosyl-glycoprotein endo-beta-N-acetylglucosamidase-like" evidence="12">
    <location>
        <begin position="194"/>
        <end position="364"/>
    </location>
</feature>